<dbReference type="PANTHER" id="PTHR44591:SF3">
    <property type="entry name" value="RESPONSE REGULATORY DOMAIN-CONTAINING PROTEIN"/>
    <property type="match status" value="1"/>
</dbReference>
<evidence type="ECO:0000259" key="6">
    <source>
        <dbReference type="PROSITE" id="PS50921"/>
    </source>
</evidence>
<evidence type="ECO:0000313" key="7">
    <source>
        <dbReference type="EMBL" id="KMW14643.1"/>
    </source>
</evidence>
<dbReference type="AlphaFoldDB" id="A0A0J9BPA7"/>
<comment type="function">
    <text evidence="3">May play the central regulatory role in sporulation. It may be an element of the effector pathway responsible for the activation of sporulation genes in response to nutritional stress. Spo0A may act in concert with spo0H (a sigma factor) to control the expression of some genes that are critical to the sporulation process.</text>
</comment>
<evidence type="ECO:0000256" key="4">
    <source>
        <dbReference type="PROSITE-ProRule" id="PRU00169"/>
    </source>
</evidence>
<gene>
    <name evidence="7" type="ORF">HMPREF9470_04673</name>
</gene>
<dbReference type="PROSITE" id="PS50921">
    <property type="entry name" value="ANTAR"/>
    <property type="match status" value="1"/>
</dbReference>
<comment type="caution">
    <text evidence="7">The sequence shown here is derived from an EMBL/GenBank/DDBJ whole genome shotgun (WGS) entry which is preliminary data.</text>
</comment>
<evidence type="ECO:0000256" key="1">
    <source>
        <dbReference type="ARBA" id="ARBA00018672"/>
    </source>
</evidence>
<dbReference type="Pfam" id="PF00072">
    <property type="entry name" value="Response_reg"/>
    <property type="match status" value="1"/>
</dbReference>
<accession>A0A0J9BPA7</accession>
<dbReference type="SMART" id="SM00448">
    <property type="entry name" value="REC"/>
    <property type="match status" value="1"/>
</dbReference>
<dbReference type="OrthoDB" id="9790669at2"/>
<proteinExistence type="predicted"/>
<feature type="domain" description="Response regulatory" evidence="5">
    <location>
        <begin position="8"/>
        <end position="122"/>
    </location>
</feature>
<dbReference type="GO" id="GO:0000160">
    <property type="term" value="P:phosphorelay signal transduction system"/>
    <property type="evidence" value="ECO:0007669"/>
    <property type="project" value="InterPro"/>
</dbReference>
<dbReference type="PROSITE" id="PS50110">
    <property type="entry name" value="RESPONSE_REGULATORY"/>
    <property type="match status" value="1"/>
</dbReference>
<dbReference type="Proteomes" id="UP000037392">
    <property type="component" value="Unassembled WGS sequence"/>
</dbReference>
<dbReference type="RefSeq" id="WP_045091922.1">
    <property type="nucleotide sequence ID" value="NZ_KQ235883.1"/>
</dbReference>
<dbReference type="InterPro" id="IPR050595">
    <property type="entry name" value="Bact_response_regulator"/>
</dbReference>
<dbReference type="InterPro" id="IPR011006">
    <property type="entry name" value="CheY-like_superfamily"/>
</dbReference>
<evidence type="ECO:0000313" key="8">
    <source>
        <dbReference type="Proteomes" id="UP000037392"/>
    </source>
</evidence>
<dbReference type="PIRSF" id="PIRSF036382">
    <property type="entry name" value="RR_antiterm"/>
    <property type="match status" value="1"/>
</dbReference>
<dbReference type="SUPFAM" id="SSF52172">
    <property type="entry name" value="CheY-like"/>
    <property type="match status" value="1"/>
</dbReference>
<organism evidence="7 8">
    <name type="scientific">[Clostridium] citroniae WAL-19142</name>
    <dbReference type="NCBI Taxonomy" id="742734"/>
    <lineage>
        <taxon>Bacteria</taxon>
        <taxon>Bacillati</taxon>
        <taxon>Bacillota</taxon>
        <taxon>Clostridia</taxon>
        <taxon>Lachnospirales</taxon>
        <taxon>Lachnospiraceae</taxon>
        <taxon>Enterocloster</taxon>
    </lineage>
</organism>
<dbReference type="SMART" id="SM01012">
    <property type="entry name" value="ANTAR"/>
    <property type="match status" value="1"/>
</dbReference>
<dbReference type="PATRIC" id="fig|742734.4.peg.5007"/>
<evidence type="ECO:0000256" key="3">
    <source>
        <dbReference type="ARBA" id="ARBA00024867"/>
    </source>
</evidence>
<sequence length="197" mass="22467">MKEDSCLNVYIAEDESIILMNFKMILQRLGYHVAGSAVKGDRALDEILELRPDLLLLDINMPGMDGITLFNQVSKVYETACIFITGHFTEAFVESAKEAGALGYLIKPVDEKQLKASIEVAMARFEERRILRRETEKLKSDLSDRKYIERAKGILMDSFGLKEGEAMARLQKLSRDKNKKLVVIAKELIEKDRIILR</sequence>
<dbReference type="EMBL" id="ADLK01000036">
    <property type="protein sequence ID" value="KMW14643.1"/>
    <property type="molecule type" value="Genomic_DNA"/>
</dbReference>
<dbReference type="InterPro" id="IPR008327">
    <property type="entry name" value="Sig_transdc_resp-reg_antiterm"/>
</dbReference>
<dbReference type="Gene3D" id="3.40.50.2300">
    <property type="match status" value="1"/>
</dbReference>
<keyword evidence="2 4" id="KW-0597">Phosphoprotein</keyword>
<dbReference type="Pfam" id="PF03861">
    <property type="entry name" value="ANTAR"/>
    <property type="match status" value="1"/>
</dbReference>
<dbReference type="InterPro" id="IPR001789">
    <property type="entry name" value="Sig_transdc_resp-reg_receiver"/>
</dbReference>
<name>A0A0J9BPA7_9FIRM</name>
<dbReference type="GO" id="GO:0003723">
    <property type="term" value="F:RNA binding"/>
    <property type="evidence" value="ECO:0007669"/>
    <property type="project" value="InterPro"/>
</dbReference>
<reference evidence="7 8" key="1">
    <citation type="submission" date="2011-04" db="EMBL/GenBank/DDBJ databases">
        <title>The Genome Sequence of Clostridium citroniae WAL-19142.</title>
        <authorList>
            <consortium name="The Broad Institute Genome Sequencing Platform"/>
            <person name="Earl A."/>
            <person name="Ward D."/>
            <person name="Feldgarden M."/>
            <person name="Gevers D."/>
            <person name="Warren Y.A."/>
            <person name="Tyrrell K.L."/>
            <person name="Citron D.M."/>
            <person name="Goldstein E.J."/>
            <person name="Daigneault M."/>
            <person name="Allen-Vercoe E."/>
            <person name="Young S.K."/>
            <person name="Zeng Q."/>
            <person name="Gargeya S."/>
            <person name="Fitzgerald M."/>
            <person name="Haas B."/>
            <person name="Abouelleil A."/>
            <person name="Alvarado L."/>
            <person name="Arachchi H.M."/>
            <person name="Berlin A."/>
            <person name="Brown A."/>
            <person name="Chapman S.B."/>
            <person name="Chen Z."/>
            <person name="Dunbar C."/>
            <person name="Freedman E."/>
            <person name="Gearin G."/>
            <person name="Gellesch M."/>
            <person name="Goldberg J."/>
            <person name="Griggs A."/>
            <person name="Gujja S."/>
            <person name="Heilman E.R."/>
            <person name="Heiman D."/>
            <person name="Howarth C."/>
            <person name="Larson L."/>
            <person name="Lui A."/>
            <person name="MacDonald P.J."/>
            <person name="Mehta T."/>
            <person name="Montmayeur A."/>
            <person name="Murphy C."/>
            <person name="Neiman D."/>
            <person name="Pearson M."/>
            <person name="Priest M."/>
            <person name="Roberts A."/>
            <person name="Saif S."/>
            <person name="Shea T."/>
            <person name="Shenoy N."/>
            <person name="Sisk P."/>
            <person name="Stolte C."/>
            <person name="Sykes S."/>
            <person name="White J."/>
            <person name="Yandava C."/>
            <person name="Wortman J."/>
            <person name="Nusbaum C."/>
            <person name="Birren B."/>
        </authorList>
    </citation>
    <scope>NUCLEOTIDE SEQUENCE [LARGE SCALE GENOMIC DNA]</scope>
    <source>
        <strain evidence="7 8">WAL-19142</strain>
    </source>
</reference>
<feature type="modified residue" description="4-aspartylphosphate" evidence="4">
    <location>
        <position position="58"/>
    </location>
</feature>
<evidence type="ECO:0000259" key="5">
    <source>
        <dbReference type="PROSITE" id="PS50110"/>
    </source>
</evidence>
<dbReference type="InterPro" id="IPR036388">
    <property type="entry name" value="WH-like_DNA-bd_sf"/>
</dbReference>
<feature type="domain" description="ANTAR" evidence="6">
    <location>
        <begin position="128"/>
        <end position="189"/>
    </location>
</feature>
<evidence type="ECO:0000256" key="2">
    <source>
        <dbReference type="ARBA" id="ARBA00022553"/>
    </source>
</evidence>
<dbReference type="InterPro" id="IPR005561">
    <property type="entry name" value="ANTAR"/>
</dbReference>
<dbReference type="Gene3D" id="1.10.10.10">
    <property type="entry name" value="Winged helix-like DNA-binding domain superfamily/Winged helix DNA-binding domain"/>
    <property type="match status" value="1"/>
</dbReference>
<dbReference type="GeneID" id="93164383"/>
<dbReference type="PANTHER" id="PTHR44591">
    <property type="entry name" value="STRESS RESPONSE REGULATOR PROTEIN 1"/>
    <property type="match status" value="1"/>
</dbReference>
<protein>
    <recommendedName>
        <fullName evidence="1">Stage 0 sporulation protein A homolog</fullName>
    </recommendedName>
</protein>